<sequence>SPCSSVESPRGCKNLLASPSGFHPFDSHPISPYISTVMAPPMDALAISAAVFQKDATAHSTEVLEAWHELKTIVERHEGLIRKRWQKKNSQKQREILLAVMPDMPPNRRPDFAALRKDAERLMHGHLPEANRSKNEYFWPSINLADLLEGNTLPLYINSRGRHEPSLFSVLDYEASRVGRRSSAIPVPTLEEYIMLLDGRTVDTYGRVVALKDASTIPSTERVFTPGAGLIVLQTQKGIYSFLNKCCKRILHDMDPLAGGEVVAPPPLDPSITGPGDLLSWGALRRQAPFGVPTKPDLKRLSILITAKYEAIEDHIWALREDPSYLEETITDWTEHQVEQVLDLEGKSMLDPCNPTDRQMLRKKACAEIVRCAYIDLVSWHGTLQLLTDLAALMGQQDMVIREPTAYLQMLQFSLRAISQRKIRMLKSGVPASPELRHGFCRHQMKDNQWHIGWKYPKEQLYDHLIFLFRNMWNDKDSEVLGLSNLIDELDRLIDTDPKQKNRLSRWSLEVLSDLGLAVQVEHELDHDLHFMHAIHSDLGLSRQKTREEFRRRFPTFELLDKFEEDAVPPMQDNPHFDYPSDRRRTAPRVEKMRKAERELDLFWQRIDKHFADKAGKVPHEAFRECFRGLRSIQRTPEWIEVSKVDKSMESGDSHSISSGPSLPWDTNDLRQQLPKGELPKQSKKKEKTRKAASNSAQHLPEVGEADPRDLPAVARITVSPKAFKIFSTLFPLPGQSDSSHEFRWQNFRQAMGEAGFQSEKLYGSVWLFTSTKPSLERPISIHDLHSTSKIPIRVARYWARRLGRVYGWHNGTFQVK</sequence>
<dbReference type="PANTHER" id="PTHR40788">
    <property type="entry name" value="CLR5 DOMAIN-CONTAINING PROTEIN-RELATED"/>
    <property type="match status" value="1"/>
</dbReference>
<feature type="region of interest" description="Disordered" evidence="1">
    <location>
        <begin position="645"/>
        <end position="707"/>
    </location>
</feature>
<dbReference type="STRING" id="569365.A0A0D2AAF3"/>
<dbReference type="RefSeq" id="XP_016241973.1">
    <property type="nucleotide sequence ID" value="XM_016400381.1"/>
</dbReference>
<reference evidence="2 3" key="1">
    <citation type="submission" date="2015-01" db="EMBL/GenBank/DDBJ databases">
        <title>The Genome Sequence of Cladophialophora immunda CBS83496.</title>
        <authorList>
            <consortium name="The Broad Institute Genomics Platform"/>
            <person name="Cuomo C."/>
            <person name="de Hoog S."/>
            <person name="Gorbushina A."/>
            <person name="Stielow B."/>
            <person name="Teixiera M."/>
            <person name="Abouelleil A."/>
            <person name="Chapman S.B."/>
            <person name="Priest M."/>
            <person name="Young S.K."/>
            <person name="Wortman J."/>
            <person name="Nusbaum C."/>
            <person name="Birren B."/>
        </authorList>
    </citation>
    <scope>NUCLEOTIDE SEQUENCE [LARGE SCALE GENOMIC DNA]</scope>
    <source>
        <strain evidence="2 3">CBS 83496</strain>
    </source>
</reference>
<name>A0A0D2AAF3_9EURO</name>
<dbReference type="VEuPathDB" id="FungiDB:PV07_12814"/>
<protein>
    <submittedName>
        <fullName evidence="2">Uncharacterized protein</fullName>
    </submittedName>
</protein>
<dbReference type="GeneID" id="27352008"/>
<organism evidence="2 3">
    <name type="scientific">Cladophialophora immunda</name>
    <dbReference type="NCBI Taxonomy" id="569365"/>
    <lineage>
        <taxon>Eukaryota</taxon>
        <taxon>Fungi</taxon>
        <taxon>Dikarya</taxon>
        <taxon>Ascomycota</taxon>
        <taxon>Pezizomycotina</taxon>
        <taxon>Eurotiomycetes</taxon>
        <taxon>Chaetothyriomycetidae</taxon>
        <taxon>Chaetothyriales</taxon>
        <taxon>Herpotrichiellaceae</taxon>
        <taxon>Cladophialophora</taxon>
    </lineage>
</organism>
<dbReference type="PANTHER" id="PTHR40788:SF2">
    <property type="entry name" value="CLR5 DOMAIN-CONTAINING PROTEIN"/>
    <property type="match status" value="1"/>
</dbReference>
<accession>A0A0D2AAF3</accession>
<evidence type="ECO:0000313" key="2">
    <source>
        <dbReference type="EMBL" id="KIW21757.1"/>
    </source>
</evidence>
<dbReference type="OrthoDB" id="2922289at2759"/>
<evidence type="ECO:0000256" key="1">
    <source>
        <dbReference type="SAM" id="MobiDB-lite"/>
    </source>
</evidence>
<dbReference type="EMBL" id="KN847212">
    <property type="protein sequence ID" value="KIW21757.1"/>
    <property type="molecule type" value="Genomic_DNA"/>
</dbReference>
<gene>
    <name evidence="2" type="ORF">PV07_12814</name>
</gene>
<keyword evidence="3" id="KW-1185">Reference proteome</keyword>
<dbReference type="AlphaFoldDB" id="A0A0D2AAF3"/>
<dbReference type="HOGENOM" id="CLU_019062_0_0_1"/>
<evidence type="ECO:0000313" key="3">
    <source>
        <dbReference type="Proteomes" id="UP000054466"/>
    </source>
</evidence>
<proteinExistence type="predicted"/>
<feature type="compositionally biased region" description="Basic residues" evidence="1">
    <location>
        <begin position="682"/>
        <end position="691"/>
    </location>
</feature>
<feature type="non-terminal residue" evidence="2">
    <location>
        <position position="1"/>
    </location>
</feature>
<dbReference type="Proteomes" id="UP000054466">
    <property type="component" value="Unassembled WGS sequence"/>
</dbReference>